<gene>
    <name evidence="4" type="ORF">SAMN02745124_01811</name>
</gene>
<keyword evidence="1" id="KW-0378">Hydrolase</keyword>
<accession>A0A1M5VQ83</accession>
<keyword evidence="4" id="KW-0418">Kinase</keyword>
<dbReference type="SUPFAM" id="SSF52540">
    <property type="entry name" value="P-loop containing nucleoside triphosphate hydrolases"/>
    <property type="match status" value="2"/>
</dbReference>
<dbReference type="Proteomes" id="UP000184139">
    <property type="component" value="Unassembled WGS sequence"/>
</dbReference>
<dbReference type="RefSeq" id="WP_208609755.1">
    <property type="nucleotide sequence ID" value="NZ_FQXS01000009.1"/>
</dbReference>
<dbReference type="InterPro" id="IPR038718">
    <property type="entry name" value="SNF2-like_sf"/>
</dbReference>
<dbReference type="Pfam" id="PF12419">
    <property type="entry name" value="DUF3670"/>
    <property type="match status" value="1"/>
</dbReference>
<dbReference type="PROSITE" id="PS51192">
    <property type="entry name" value="HELICASE_ATP_BIND_1"/>
    <property type="match status" value="1"/>
</dbReference>
<proteinExistence type="predicted"/>
<dbReference type="SMART" id="SM00487">
    <property type="entry name" value="DEXDc"/>
    <property type="match status" value="1"/>
</dbReference>
<organism evidence="4 5">
    <name type="scientific">Desulfofustis glycolicus DSM 9705</name>
    <dbReference type="NCBI Taxonomy" id="1121409"/>
    <lineage>
        <taxon>Bacteria</taxon>
        <taxon>Pseudomonadati</taxon>
        <taxon>Thermodesulfobacteriota</taxon>
        <taxon>Desulfobulbia</taxon>
        <taxon>Desulfobulbales</taxon>
        <taxon>Desulfocapsaceae</taxon>
        <taxon>Desulfofustis</taxon>
    </lineage>
</organism>
<evidence type="ECO:0000259" key="2">
    <source>
        <dbReference type="PROSITE" id="PS51192"/>
    </source>
</evidence>
<dbReference type="InterPro" id="IPR001650">
    <property type="entry name" value="Helicase_C-like"/>
</dbReference>
<dbReference type="CDD" id="cd18793">
    <property type="entry name" value="SF2_C_SNF"/>
    <property type="match status" value="1"/>
</dbReference>
<evidence type="ECO:0000259" key="3">
    <source>
        <dbReference type="PROSITE" id="PS51194"/>
    </source>
</evidence>
<dbReference type="InterPro" id="IPR027417">
    <property type="entry name" value="P-loop_NTPase"/>
</dbReference>
<sequence>MTLELALTPAGCLYLLDTAGDEKNHSLTAAWLNRVTAGFSAGQGAGLFALAATRPEGALSPSFGFWRDFAVSYLTRLCRTPETSGRLLEPVEPPEAGQWAAMMLAAPPMPGGEYLSGEVLHGLWQELDGWVRGEIGRAAGGLAGWLKKHAPLWRQVGRVCFHLAENKRDPDLPFAFLATYSPRLSTGGRVQYQPLGKALQEYSGERNKKALINLLSPVQRSAEQVPWVAELVESGDIFHPLAWTPGEAYRLLKAVPVLEASGLLVRLPDWWQRRPRPRVAVTIGAQQQSRLGLGEMLDFKIKLALGEETLSEQQWRELMAAEDGLINLKGQWIEVDREQLATALKHWQKVEARAAGEGISFIEGMRLLAGAPAGLAAVEDMDDVARNWSEVRAGGWLKDLLSELRRPGGLAEAELNREFRGVLRPYQQVGLQWLRLLTGLGLGACLADDMGLGKTVQVLSLLLAIKTAQTGPAQDGKPSLLVLPASLLANWKAEISRFAPSLSICFVHPSEPDDFTAVAAMQEGVAGNGVDLVVTSYAMVLRQKWLLDVDWRLVILDEAQAIKNPATRQTRAVKQLHAEARIALTGTPVENRLGDLWSLFDFLCPGLLGSAAAFKKFVKVLEGRQHDRYAPLRNLVSPYVLRRLKTDKSIIADLPEKTEMKAWCGLSKQQAVLYGRLVDELGRDLEGLDGMQRRGAVLACLMRLKQICNHPSQLLGDGGYRPDHSGKFARLSAIGEEIASRQEKVLVFTQFREMTEPVAAFLAGVFRREGLVLHGGTPVKKRRALIDLFQRSDGPPFFVLSLKAGGTGLNLTEASHVIHFDRWWNPAVENQATDRAFRIGQHRPVMVHKFICRGTVEEKIDALIEEKVSLADDILQAGAEALLTEMSSEELLKTVALDLQQAQL</sequence>
<keyword evidence="5" id="KW-1185">Reference proteome</keyword>
<dbReference type="Pfam" id="PF00271">
    <property type="entry name" value="Helicase_C"/>
    <property type="match status" value="1"/>
</dbReference>
<dbReference type="GO" id="GO:0016787">
    <property type="term" value="F:hydrolase activity"/>
    <property type="evidence" value="ECO:0007669"/>
    <property type="project" value="UniProtKB-KW"/>
</dbReference>
<keyword evidence="4" id="KW-0723">Serine/threonine-protein kinase</keyword>
<dbReference type="Gene3D" id="3.40.50.300">
    <property type="entry name" value="P-loop containing nucleotide triphosphate hydrolases"/>
    <property type="match status" value="1"/>
</dbReference>
<dbReference type="STRING" id="1121409.SAMN02745124_01811"/>
<name>A0A1M5VQ83_9BACT</name>
<dbReference type="InterPro" id="IPR049730">
    <property type="entry name" value="SNF2/RAD54-like_C"/>
</dbReference>
<dbReference type="PROSITE" id="PS51194">
    <property type="entry name" value="HELICASE_CTER"/>
    <property type="match status" value="1"/>
</dbReference>
<dbReference type="InterPro" id="IPR014001">
    <property type="entry name" value="Helicase_ATP-bd"/>
</dbReference>
<dbReference type="AlphaFoldDB" id="A0A1M5VQ83"/>
<dbReference type="GO" id="GO:0005524">
    <property type="term" value="F:ATP binding"/>
    <property type="evidence" value="ECO:0007669"/>
    <property type="project" value="InterPro"/>
</dbReference>
<dbReference type="Pfam" id="PF00176">
    <property type="entry name" value="SNF2-rel_dom"/>
    <property type="match status" value="1"/>
</dbReference>
<dbReference type="InterPro" id="IPR022138">
    <property type="entry name" value="DUF3670"/>
</dbReference>
<evidence type="ECO:0000313" key="4">
    <source>
        <dbReference type="EMBL" id="SHH77402.1"/>
    </source>
</evidence>
<dbReference type="GO" id="GO:0004674">
    <property type="term" value="F:protein serine/threonine kinase activity"/>
    <property type="evidence" value="ECO:0007669"/>
    <property type="project" value="UniProtKB-KW"/>
</dbReference>
<evidence type="ECO:0000256" key="1">
    <source>
        <dbReference type="ARBA" id="ARBA00022801"/>
    </source>
</evidence>
<feature type="domain" description="Helicase ATP-binding" evidence="2">
    <location>
        <begin position="435"/>
        <end position="606"/>
    </location>
</feature>
<dbReference type="SMART" id="SM00490">
    <property type="entry name" value="HELICc"/>
    <property type="match status" value="1"/>
</dbReference>
<dbReference type="PANTHER" id="PTHR10799">
    <property type="entry name" value="SNF2/RAD54 HELICASE FAMILY"/>
    <property type="match status" value="1"/>
</dbReference>
<dbReference type="EMBL" id="FQXS01000009">
    <property type="protein sequence ID" value="SHH77402.1"/>
    <property type="molecule type" value="Genomic_DNA"/>
</dbReference>
<reference evidence="4 5" key="1">
    <citation type="submission" date="2016-11" db="EMBL/GenBank/DDBJ databases">
        <authorList>
            <person name="Jaros S."/>
            <person name="Januszkiewicz K."/>
            <person name="Wedrychowicz H."/>
        </authorList>
    </citation>
    <scope>NUCLEOTIDE SEQUENCE [LARGE SCALE GENOMIC DNA]</scope>
    <source>
        <strain evidence="4 5">DSM 9705</strain>
    </source>
</reference>
<protein>
    <submittedName>
        <fullName evidence="4">Non-specific serine/threonine protein kinase</fullName>
    </submittedName>
</protein>
<feature type="domain" description="Helicase C-terminal" evidence="3">
    <location>
        <begin position="730"/>
        <end position="890"/>
    </location>
</feature>
<keyword evidence="4" id="KW-0808">Transferase</keyword>
<evidence type="ECO:0000313" key="5">
    <source>
        <dbReference type="Proteomes" id="UP000184139"/>
    </source>
</evidence>
<dbReference type="Gene3D" id="3.40.50.10810">
    <property type="entry name" value="Tandem AAA-ATPase domain"/>
    <property type="match status" value="1"/>
</dbReference>
<dbReference type="InterPro" id="IPR000330">
    <property type="entry name" value="SNF2_N"/>
</dbReference>